<dbReference type="EMBL" id="LT906441">
    <property type="protein sequence ID" value="SNV34468.1"/>
    <property type="molecule type" value="Genomic_DNA"/>
</dbReference>
<gene>
    <name evidence="1" type="ORF">SAMEA4412665_01123</name>
</gene>
<dbReference type="KEGG" id="cgrn:4412665_01123"/>
<evidence type="ECO:0000313" key="1">
    <source>
        <dbReference type="EMBL" id="SNV34468.1"/>
    </source>
</evidence>
<organism evidence="1 2">
    <name type="scientific">Cutibacterium granulosum</name>
    <dbReference type="NCBI Taxonomy" id="33011"/>
    <lineage>
        <taxon>Bacteria</taxon>
        <taxon>Bacillati</taxon>
        <taxon>Actinomycetota</taxon>
        <taxon>Actinomycetes</taxon>
        <taxon>Propionibacteriales</taxon>
        <taxon>Propionibacteriaceae</taxon>
        <taxon>Cutibacterium</taxon>
    </lineage>
</organism>
<name>A0A239WKR2_9ACTN</name>
<accession>A0A239WKR2</accession>
<protein>
    <submittedName>
        <fullName evidence="1">Uncharacterized protein</fullName>
    </submittedName>
</protein>
<dbReference type="Proteomes" id="UP000215332">
    <property type="component" value="Chromosome 1"/>
</dbReference>
<sequence length="104" mass="12139">MIGTLSNEICRWMSPHLTHTWHATTTHLALDPHLMRTTIGRWFPPDPEYPWPGHTPRVNKETLNWHMPDDITALGWLFDLITLLQGQPPQHIHATPGEQKIRPW</sequence>
<reference evidence="1 2" key="1">
    <citation type="submission" date="2017-06" db="EMBL/GenBank/DDBJ databases">
        <authorList>
            <consortium name="Pathogen Informatics"/>
        </authorList>
    </citation>
    <scope>NUCLEOTIDE SEQUENCE [LARGE SCALE GENOMIC DNA]</scope>
    <source>
        <strain evidence="1 2">NCTC11865</strain>
    </source>
</reference>
<proteinExistence type="predicted"/>
<dbReference type="AlphaFoldDB" id="A0A239WKR2"/>
<evidence type="ECO:0000313" key="2">
    <source>
        <dbReference type="Proteomes" id="UP000215332"/>
    </source>
</evidence>